<dbReference type="AlphaFoldDB" id="A0A8I3W9U2"/>
<reference evidence="1" key="2">
    <citation type="submission" date="2025-08" db="UniProtKB">
        <authorList>
            <consortium name="Ensembl"/>
        </authorList>
    </citation>
    <scope>IDENTIFICATION</scope>
</reference>
<evidence type="ECO:0000313" key="2">
    <source>
        <dbReference type="Proteomes" id="UP000008225"/>
    </source>
</evidence>
<accession>A0A8I3W9U2</accession>
<reference evidence="1" key="3">
    <citation type="submission" date="2025-09" db="UniProtKB">
        <authorList>
            <consortium name="Ensembl"/>
        </authorList>
    </citation>
    <scope>IDENTIFICATION</scope>
</reference>
<keyword evidence="2" id="KW-1185">Reference proteome</keyword>
<sequence>AALISPAEVGRCSESLSLGRWKRYGGDGGDVYTMRKRNFVFFFETEVAAYTACTIDPS</sequence>
<organism evidence="1 2">
    <name type="scientific">Callithrix jacchus</name>
    <name type="common">White-tufted-ear marmoset</name>
    <name type="synonym">Simia Jacchus</name>
    <dbReference type="NCBI Taxonomy" id="9483"/>
    <lineage>
        <taxon>Eukaryota</taxon>
        <taxon>Metazoa</taxon>
        <taxon>Chordata</taxon>
        <taxon>Craniata</taxon>
        <taxon>Vertebrata</taxon>
        <taxon>Euteleostomi</taxon>
        <taxon>Mammalia</taxon>
        <taxon>Eutheria</taxon>
        <taxon>Euarchontoglires</taxon>
        <taxon>Primates</taxon>
        <taxon>Haplorrhini</taxon>
        <taxon>Platyrrhini</taxon>
        <taxon>Cebidae</taxon>
        <taxon>Callitrichinae</taxon>
        <taxon>Callithrix</taxon>
        <taxon>Callithrix</taxon>
    </lineage>
</organism>
<protein>
    <submittedName>
        <fullName evidence="1">Uncharacterized protein</fullName>
    </submittedName>
</protein>
<proteinExistence type="predicted"/>
<reference evidence="1 2" key="1">
    <citation type="submission" date="2009-03" db="EMBL/GenBank/DDBJ databases">
        <authorList>
            <person name="Warren W."/>
            <person name="Ye L."/>
            <person name="Minx P."/>
            <person name="Worley K."/>
            <person name="Gibbs R."/>
            <person name="Wilson R.K."/>
        </authorList>
    </citation>
    <scope>NUCLEOTIDE SEQUENCE [LARGE SCALE GENOMIC DNA]</scope>
</reference>
<dbReference type="Proteomes" id="UP000008225">
    <property type="component" value="Chromosome 18"/>
</dbReference>
<name>A0A8I3W9U2_CALJA</name>
<evidence type="ECO:0000313" key="1">
    <source>
        <dbReference type="Ensembl" id="ENSCJAP00000089772.1"/>
    </source>
</evidence>
<dbReference type="Ensembl" id="ENSCJAT00000124580.1">
    <property type="protein sequence ID" value="ENSCJAP00000089772.1"/>
    <property type="gene ID" value="ENSCJAG00000084819.1"/>
</dbReference>